<name>A0A0B5BBN6_9BACT</name>
<gene>
    <name evidence="1" type="ORF">GPICK_00030</name>
</gene>
<evidence type="ECO:0008006" key="3">
    <source>
        <dbReference type="Google" id="ProtNLM"/>
    </source>
</evidence>
<protein>
    <recommendedName>
        <fullName evidence="3">HEAT repeat domain-containing protein</fullName>
    </recommendedName>
</protein>
<dbReference type="EMBL" id="CP009788">
    <property type="protein sequence ID" value="AJE01975.1"/>
    <property type="molecule type" value="Genomic_DNA"/>
</dbReference>
<evidence type="ECO:0000313" key="1">
    <source>
        <dbReference type="EMBL" id="AJE01975.1"/>
    </source>
</evidence>
<dbReference type="OrthoDB" id="5390106at2"/>
<reference evidence="1 2" key="1">
    <citation type="journal article" date="2015" name="Genome Announc.">
        <title>Complete Genome of Geobacter pickeringii G13T, a Metal-Reducing Isolate from Sedimentary Kaolin Deposits.</title>
        <authorList>
            <person name="Badalamenti J.P."/>
            <person name="Bond D.R."/>
        </authorList>
    </citation>
    <scope>NUCLEOTIDE SEQUENCE [LARGE SCALE GENOMIC DNA]</scope>
    <source>
        <strain evidence="1 2">G13</strain>
    </source>
</reference>
<dbReference type="KEGG" id="gpi:GPICK_00030"/>
<dbReference type="AlphaFoldDB" id="A0A0B5BBN6"/>
<dbReference type="HOGENOM" id="CLU_039277_0_0_7"/>
<dbReference type="Gene3D" id="1.25.10.10">
    <property type="entry name" value="Leucine-rich Repeat Variant"/>
    <property type="match status" value="1"/>
</dbReference>
<dbReference type="InterPro" id="IPR011989">
    <property type="entry name" value="ARM-like"/>
</dbReference>
<sequence>MERHRTIDTTLRERRDILDLLERLKKESITVDEMEEIGTRLKKAGRRALSPLVRRLWQERSGDLISRYTYLLDFFEDEPWLDQLITITISRTDLEDEARAVLLSALAGYGVDVSAPPFARILDETGGPLRVTLPRLLDKGEKGVMMFMEDFVAYDVEAQRAIVRELGRVDDHRVVEIFAVLLGFDEPETLREVLETLGRIRTPEAAALLRRFVAGAPEEQRSLAERSLRRLSFLGLGPEPVAAEGPLLPFHAAYASPVDAAGLSCVMVARWRGEERLDTLFMELHESEGMREAWGWSGITPEEYGKILAENRVEEALVAVEPAHGAELVRDAIHRSVAAGFYLPPEFYVRQRIFAGVDLTPALYVPSFAGKDLEQFALPWRMAGTEELLQDWFYDGWFVFTGRTRLLAEELERQGDDPFGRQDEAGIDRFLERWCREQVVPRMDRLVRRLFLTADLLARSGREELLVEQTLAAAVTLSRGTVAPHRHPFVRRWLVDLIMMVREARAEGYEFPSPDHDDDDGDELE</sequence>
<dbReference type="RefSeq" id="WP_039739343.1">
    <property type="nucleotide sequence ID" value="NZ_CP009788.1"/>
</dbReference>
<proteinExistence type="predicted"/>
<accession>A0A0B5BBN6</accession>
<organism evidence="1 2">
    <name type="scientific">Geobacter pickeringii</name>
    <dbReference type="NCBI Taxonomy" id="345632"/>
    <lineage>
        <taxon>Bacteria</taxon>
        <taxon>Pseudomonadati</taxon>
        <taxon>Thermodesulfobacteriota</taxon>
        <taxon>Desulfuromonadia</taxon>
        <taxon>Geobacterales</taxon>
        <taxon>Geobacteraceae</taxon>
        <taxon>Geobacter</taxon>
    </lineage>
</organism>
<dbReference type="STRING" id="345632.GPICK_00030"/>
<evidence type="ECO:0000313" key="2">
    <source>
        <dbReference type="Proteomes" id="UP000057609"/>
    </source>
</evidence>
<keyword evidence="2" id="KW-1185">Reference proteome</keyword>
<dbReference type="Proteomes" id="UP000057609">
    <property type="component" value="Chromosome"/>
</dbReference>
<dbReference type="Pfam" id="PF13646">
    <property type="entry name" value="HEAT_2"/>
    <property type="match status" value="1"/>
</dbReference>